<dbReference type="AlphaFoldDB" id="D1AS42"/>
<organism evidence="1 2">
    <name type="scientific">Sebaldella termitidis (strain ATCC 33386 / NCTC 11300)</name>
    <dbReference type="NCBI Taxonomy" id="526218"/>
    <lineage>
        <taxon>Bacteria</taxon>
        <taxon>Fusobacteriati</taxon>
        <taxon>Fusobacteriota</taxon>
        <taxon>Fusobacteriia</taxon>
        <taxon>Fusobacteriales</taxon>
        <taxon>Leptotrichiaceae</taxon>
        <taxon>Sebaldella</taxon>
    </lineage>
</organism>
<sequence>MTKKVTAKSAKLFTEGRKEKIILKPEDFEKEIKGRKKKPKTYINMWNDTLKAFIDIDLDIRLMCDFILMTEKYINIFPNVSFLIDTFLAQIFTMEKMVVYEDHSKGSYEEREYEKANHKFTDLVDKYMNYLYELTGISNKIFYSIEDFKADEVVSLMMPYVTAYSHANTFKEIIMFIHNFNARYIFYEDATGDYGDTFKHYILEPEEDKSRIKKYATKEIQNIISYQKKDFNNLNKLFLDNVRRAFSESY</sequence>
<reference evidence="1 2" key="1">
    <citation type="journal article" date="2010" name="Stand. Genomic Sci.">
        <title>Complete genome sequence of Sebaldella termitidis type strain (NCTC 11300).</title>
        <authorList>
            <person name="Harmon-Smith M."/>
            <person name="Celia L."/>
            <person name="Chertkov O."/>
            <person name="Lapidus A."/>
            <person name="Copeland A."/>
            <person name="Glavina Del Rio T."/>
            <person name="Nolan M."/>
            <person name="Lucas S."/>
            <person name="Tice H."/>
            <person name="Cheng J.F."/>
            <person name="Han C."/>
            <person name="Detter J.C."/>
            <person name="Bruce D."/>
            <person name="Goodwin L."/>
            <person name="Pitluck S."/>
            <person name="Pati A."/>
            <person name="Liolios K."/>
            <person name="Ivanova N."/>
            <person name="Mavromatis K."/>
            <person name="Mikhailova N."/>
            <person name="Chen A."/>
            <person name="Palaniappan K."/>
            <person name="Land M."/>
            <person name="Hauser L."/>
            <person name="Chang Y.J."/>
            <person name="Jeffries C.D."/>
            <person name="Brettin T."/>
            <person name="Goker M."/>
            <person name="Beck B."/>
            <person name="Bristow J."/>
            <person name="Eisen J.A."/>
            <person name="Markowitz V."/>
            <person name="Hugenholtz P."/>
            <person name="Kyrpides N.C."/>
            <person name="Klenk H.P."/>
            <person name="Chen F."/>
        </authorList>
    </citation>
    <scope>NUCLEOTIDE SEQUENCE [LARGE SCALE GENOMIC DNA]</scope>
    <source>
        <strain evidence="2">ATCC 33386 / NCTC 11300</strain>
        <plasmid evidence="2">Plasmid pSTERM02</plasmid>
    </source>
</reference>
<keyword evidence="1" id="KW-0614">Plasmid</keyword>
<dbReference type="RefSeq" id="WP_012863603.1">
    <property type="nucleotide sequence ID" value="NC_013519.1"/>
</dbReference>
<keyword evidence="2" id="KW-1185">Reference proteome</keyword>
<geneLocation type="plasmid" evidence="1 2">
    <name>pSTERM02</name>
</geneLocation>
<dbReference type="EMBL" id="CP001741">
    <property type="protein sequence ID" value="ACZ11029.1"/>
    <property type="molecule type" value="Genomic_DNA"/>
</dbReference>
<gene>
    <name evidence="1" type="ORF">Sterm_4201</name>
</gene>
<evidence type="ECO:0000313" key="2">
    <source>
        <dbReference type="Proteomes" id="UP000000845"/>
    </source>
</evidence>
<dbReference type="Proteomes" id="UP000000845">
    <property type="component" value="Plasmid pSTERM02"/>
</dbReference>
<name>D1AS42_SEBTE</name>
<evidence type="ECO:0000313" key="1">
    <source>
        <dbReference type="EMBL" id="ACZ11029.1"/>
    </source>
</evidence>
<accession>D1AS42</accession>
<dbReference type="HOGENOM" id="CLU_1110789_0_0_0"/>
<dbReference type="KEGG" id="str:Sterm_4201"/>
<protein>
    <submittedName>
        <fullName evidence="1">Uncharacterized protein</fullName>
    </submittedName>
</protein>
<proteinExistence type="predicted"/>